<dbReference type="SUPFAM" id="SSF51045">
    <property type="entry name" value="WW domain"/>
    <property type="match status" value="1"/>
</dbReference>
<dbReference type="OMA" id="LCPNCKY"/>
<dbReference type="InterPro" id="IPR001202">
    <property type="entry name" value="WW_dom"/>
</dbReference>
<evidence type="ECO:0000256" key="1">
    <source>
        <dbReference type="ARBA" id="ARBA00004496"/>
    </source>
</evidence>
<accession>A0AA38GU81</accession>
<dbReference type="PROSITE" id="PS50020">
    <property type="entry name" value="WW_DOMAIN_2"/>
    <property type="match status" value="1"/>
</dbReference>
<keyword evidence="5" id="KW-1185">Reference proteome</keyword>
<feature type="domain" description="WW" evidence="3">
    <location>
        <begin position="94"/>
        <end position="128"/>
    </location>
</feature>
<evidence type="ECO:0000313" key="4">
    <source>
        <dbReference type="EMBL" id="KAH9327955.1"/>
    </source>
</evidence>
<dbReference type="InterPro" id="IPR051105">
    <property type="entry name" value="WWC/KIBRA_Hippo_Reg"/>
</dbReference>
<dbReference type="InterPro" id="IPR036020">
    <property type="entry name" value="WW_dom_sf"/>
</dbReference>
<sequence>MSIISGLLQQKQSKIGWMVDAQLSLAPPSSLTSSPLSGIFIKKRRGSSTGDQMLKASAEESYCKKRKMDSDWDQDVQKPNSFNSSIGVELQMKTPLPLEWEQCLDLQSGRIYYVNRSTQLKTCQDPRVDGHGNLNQLSSKDLRLDLELNLPLKTHENEGKSFEPPNSDVNSVAFLEKENTMNDRAEMVATVCAQCHMFVMFSKASRKCPNCKYVHPLMEQDNKDSNDIAPARQTLSLINCGPESVIKSKQDDGGDE</sequence>
<dbReference type="Pfam" id="PF00397">
    <property type="entry name" value="WW"/>
    <property type="match status" value="1"/>
</dbReference>
<dbReference type="PANTHER" id="PTHR14791:SF42">
    <property type="entry name" value="F16L1.2 PROTEIN"/>
    <property type="match status" value="1"/>
</dbReference>
<organism evidence="4 5">
    <name type="scientific">Taxus chinensis</name>
    <name type="common">Chinese yew</name>
    <name type="synonym">Taxus wallichiana var. chinensis</name>
    <dbReference type="NCBI Taxonomy" id="29808"/>
    <lineage>
        <taxon>Eukaryota</taxon>
        <taxon>Viridiplantae</taxon>
        <taxon>Streptophyta</taxon>
        <taxon>Embryophyta</taxon>
        <taxon>Tracheophyta</taxon>
        <taxon>Spermatophyta</taxon>
        <taxon>Pinopsida</taxon>
        <taxon>Pinidae</taxon>
        <taxon>Conifers II</taxon>
        <taxon>Cupressales</taxon>
        <taxon>Taxaceae</taxon>
        <taxon>Taxus</taxon>
    </lineage>
</organism>
<evidence type="ECO:0000256" key="2">
    <source>
        <dbReference type="ARBA" id="ARBA00022490"/>
    </source>
</evidence>
<dbReference type="Gene3D" id="2.20.70.10">
    <property type="match status" value="1"/>
</dbReference>
<dbReference type="PANTHER" id="PTHR14791">
    <property type="entry name" value="BOMB/KIRA PROTEINS"/>
    <property type="match status" value="1"/>
</dbReference>
<dbReference type="Proteomes" id="UP000824469">
    <property type="component" value="Unassembled WGS sequence"/>
</dbReference>
<protein>
    <recommendedName>
        <fullName evidence="3">WW domain-containing protein</fullName>
    </recommendedName>
</protein>
<dbReference type="AlphaFoldDB" id="A0AA38GU81"/>
<comment type="subcellular location">
    <subcellularLocation>
        <location evidence="1">Cytoplasm</location>
    </subcellularLocation>
</comment>
<comment type="caution">
    <text evidence="4">The sequence shown here is derived from an EMBL/GenBank/DDBJ whole genome shotgun (WGS) entry which is preliminary data.</text>
</comment>
<proteinExistence type="predicted"/>
<evidence type="ECO:0000259" key="3">
    <source>
        <dbReference type="PROSITE" id="PS50020"/>
    </source>
</evidence>
<dbReference type="EMBL" id="JAHRHJ020000001">
    <property type="protein sequence ID" value="KAH9327955.1"/>
    <property type="molecule type" value="Genomic_DNA"/>
</dbReference>
<reference evidence="4 5" key="1">
    <citation type="journal article" date="2021" name="Nat. Plants">
        <title>The Taxus genome provides insights into paclitaxel biosynthesis.</title>
        <authorList>
            <person name="Xiong X."/>
            <person name="Gou J."/>
            <person name="Liao Q."/>
            <person name="Li Y."/>
            <person name="Zhou Q."/>
            <person name="Bi G."/>
            <person name="Li C."/>
            <person name="Du R."/>
            <person name="Wang X."/>
            <person name="Sun T."/>
            <person name="Guo L."/>
            <person name="Liang H."/>
            <person name="Lu P."/>
            <person name="Wu Y."/>
            <person name="Zhang Z."/>
            <person name="Ro D.K."/>
            <person name="Shang Y."/>
            <person name="Huang S."/>
            <person name="Yan J."/>
        </authorList>
    </citation>
    <scope>NUCLEOTIDE SEQUENCE [LARGE SCALE GENOMIC DNA]</scope>
    <source>
        <strain evidence="4">Ta-2019</strain>
    </source>
</reference>
<gene>
    <name evidence="4" type="ORF">KI387_000063</name>
</gene>
<evidence type="ECO:0000313" key="5">
    <source>
        <dbReference type="Proteomes" id="UP000824469"/>
    </source>
</evidence>
<dbReference type="GO" id="GO:0005737">
    <property type="term" value="C:cytoplasm"/>
    <property type="evidence" value="ECO:0007669"/>
    <property type="project" value="UniProtKB-SubCell"/>
</dbReference>
<keyword evidence="2" id="KW-0963">Cytoplasm</keyword>
<name>A0AA38GU81_TAXCH</name>